<feature type="transmembrane region" description="Helical" evidence="13">
    <location>
        <begin position="168"/>
        <end position="191"/>
    </location>
</feature>
<dbReference type="InterPro" id="IPR001734">
    <property type="entry name" value="Na/solute_symporter"/>
</dbReference>
<feature type="transmembrane region" description="Helical" evidence="13">
    <location>
        <begin position="6"/>
        <end position="25"/>
    </location>
</feature>
<feature type="transmembrane region" description="Helical" evidence="13">
    <location>
        <begin position="50"/>
        <end position="69"/>
    </location>
</feature>
<feature type="transmembrane region" description="Helical" evidence="13">
    <location>
        <begin position="296"/>
        <end position="316"/>
    </location>
</feature>
<gene>
    <name evidence="14" type="ORF">OLUC0939_LOCUS2986</name>
</gene>
<dbReference type="Pfam" id="PF00474">
    <property type="entry name" value="SSF"/>
    <property type="match status" value="1"/>
</dbReference>
<evidence type="ECO:0000256" key="5">
    <source>
        <dbReference type="ARBA" id="ARBA00022692"/>
    </source>
</evidence>
<keyword evidence="11" id="KW-0739">Sodium transport</keyword>
<evidence type="ECO:0000256" key="3">
    <source>
        <dbReference type="ARBA" id="ARBA00022448"/>
    </source>
</evidence>
<protein>
    <submittedName>
        <fullName evidence="14">Uncharacterized protein</fullName>
    </submittedName>
</protein>
<feature type="transmembrane region" description="Helical" evidence="13">
    <location>
        <begin position="398"/>
        <end position="417"/>
    </location>
</feature>
<feature type="transmembrane region" description="Helical" evidence="13">
    <location>
        <begin position="254"/>
        <end position="275"/>
    </location>
</feature>
<feature type="transmembrane region" description="Helical" evidence="13">
    <location>
        <begin position="352"/>
        <end position="377"/>
    </location>
</feature>
<evidence type="ECO:0000256" key="9">
    <source>
        <dbReference type="ARBA" id="ARBA00023065"/>
    </source>
</evidence>
<dbReference type="GO" id="GO:0005886">
    <property type="term" value="C:plasma membrane"/>
    <property type="evidence" value="ECO:0007669"/>
    <property type="project" value="UniProtKB-SubCell"/>
</dbReference>
<name>A0A7R9XS01_9CHLO</name>
<dbReference type="InterPro" id="IPR038377">
    <property type="entry name" value="Na/Glc_symporter_sf"/>
</dbReference>
<evidence type="ECO:0000256" key="2">
    <source>
        <dbReference type="ARBA" id="ARBA00006434"/>
    </source>
</evidence>
<evidence type="ECO:0000256" key="4">
    <source>
        <dbReference type="ARBA" id="ARBA00022475"/>
    </source>
</evidence>
<keyword evidence="10 13" id="KW-0472">Membrane</keyword>
<organism evidence="14">
    <name type="scientific">Ostreococcus sp. 'lucimarinus'</name>
    <dbReference type="NCBI Taxonomy" id="242159"/>
    <lineage>
        <taxon>Eukaryota</taxon>
        <taxon>Viridiplantae</taxon>
        <taxon>Chlorophyta</taxon>
        <taxon>Mamiellophyceae</taxon>
        <taxon>Mamiellales</taxon>
        <taxon>Bathycoccaceae</taxon>
        <taxon>Ostreococcus</taxon>
    </lineage>
</organism>
<feature type="transmembrane region" description="Helical" evidence="13">
    <location>
        <begin position="549"/>
        <end position="566"/>
    </location>
</feature>
<feature type="transmembrane region" description="Helical" evidence="13">
    <location>
        <begin position="203"/>
        <end position="222"/>
    </location>
</feature>
<dbReference type="GO" id="GO:0006814">
    <property type="term" value="P:sodium ion transport"/>
    <property type="evidence" value="ECO:0007669"/>
    <property type="project" value="UniProtKB-KW"/>
</dbReference>
<evidence type="ECO:0000256" key="1">
    <source>
        <dbReference type="ARBA" id="ARBA00004651"/>
    </source>
</evidence>
<keyword evidence="7 13" id="KW-1133">Transmembrane helix</keyword>
<feature type="transmembrane region" description="Helical" evidence="13">
    <location>
        <begin position="137"/>
        <end position="156"/>
    </location>
</feature>
<keyword evidence="5 13" id="KW-0812">Transmembrane</keyword>
<feature type="transmembrane region" description="Helical" evidence="13">
    <location>
        <begin position="81"/>
        <end position="101"/>
    </location>
</feature>
<dbReference type="InterPro" id="IPR050277">
    <property type="entry name" value="Sodium:Solute_Symporter"/>
</dbReference>
<sequence length="623" mass="67361">MANYGWLYALISLYGVASGAAATFAHRRNKAAANDAGDAMRNHFGGGKGLGGVALFFTLSASLFSAYSVEGIAWEAWFKGWFATRWIPAGVGVYMGFLIMAPRLNALGKLRGYLTLSEVVYDRFSAPNSRYQLTAHALRVITWGCLLLPIFCYQISQFVSMGKIVEAFTAGAISETGGVLIFALIMIAVEAVGGLRAVAYTDIIQGCMLVVGSLIFFIASGVEFGGLSRAKDYFAAASPPKFQTIPKTDGSWSIISYTSFTLRVSVAATMFPHLAMRLFVAKDRKMLQRGLAGMNFTFFWVQLSTMIAGWTAVYALRDVATVADIGNQQSIFGKLALQLKNASAFGDFSASLLVLAAFAAMISTADSGLLAFSTMFVRDIYQPYVQKVFPKARVDGNALKIVGLVSSLAALGVGLGLSIVNLREGKPDITGLFSIQTVTPIHAVPAVWGGIHLHWLSGEAVLAGIVAGVISGLVMVLDTEFNVKRNLGLDEHSTGWNTACFAFLINVGVVILVTLLEKFVVPAAKSAATAQTNTLFIGKKVDKMLSNPIPWFFMIFTLLAACPFWYKPGSQVKYVGDMAAWGFTSLFFSFILALQVSAMYMYRWEDFVPEGEDEKSVDKADQV</sequence>
<feature type="transmembrane region" description="Helical" evidence="13">
    <location>
        <begin position="460"/>
        <end position="476"/>
    </location>
</feature>
<dbReference type="GO" id="GO:0015293">
    <property type="term" value="F:symporter activity"/>
    <property type="evidence" value="ECO:0007669"/>
    <property type="project" value="UniProtKB-KW"/>
</dbReference>
<evidence type="ECO:0000256" key="12">
    <source>
        <dbReference type="RuleBase" id="RU362091"/>
    </source>
</evidence>
<dbReference type="PROSITE" id="PS50283">
    <property type="entry name" value="NA_SOLUT_SYMP_3"/>
    <property type="match status" value="1"/>
</dbReference>
<dbReference type="EMBL" id="HBDX01003453">
    <property type="protein sequence ID" value="CAD8222263.1"/>
    <property type="molecule type" value="Transcribed_RNA"/>
</dbReference>
<keyword evidence="9" id="KW-0406">Ion transport</keyword>
<comment type="subcellular location">
    <subcellularLocation>
        <location evidence="1">Cell membrane</location>
        <topology evidence="1">Multi-pass membrane protein</topology>
    </subcellularLocation>
</comment>
<proteinExistence type="inferred from homology"/>
<keyword evidence="8" id="KW-0915">Sodium</keyword>
<dbReference type="Gene3D" id="1.20.1730.10">
    <property type="entry name" value="Sodium/glucose cotransporter"/>
    <property type="match status" value="1"/>
</dbReference>
<reference evidence="14" key="1">
    <citation type="submission" date="2021-01" db="EMBL/GenBank/DDBJ databases">
        <authorList>
            <person name="Corre E."/>
            <person name="Pelletier E."/>
            <person name="Niang G."/>
            <person name="Scheremetjew M."/>
            <person name="Finn R."/>
            <person name="Kale V."/>
            <person name="Holt S."/>
            <person name="Cochrane G."/>
            <person name="Meng A."/>
            <person name="Brown T."/>
            <person name="Cohen L."/>
        </authorList>
    </citation>
    <scope>NUCLEOTIDE SEQUENCE</scope>
    <source>
        <strain evidence="14">Clade-A-BCC118000</strain>
    </source>
</reference>
<evidence type="ECO:0000256" key="11">
    <source>
        <dbReference type="ARBA" id="ARBA00023201"/>
    </source>
</evidence>
<evidence type="ECO:0000256" key="8">
    <source>
        <dbReference type="ARBA" id="ARBA00023053"/>
    </source>
</evidence>
<comment type="similarity">
    <text evidence="2 12">Belongs to the sodium:solute symporter (SSF) (TC 2.A.21) family.</text>
</comment>
<feature type="transmembrane region" description="Helical" evidence="13">
    <location>
        <begin position="496"/>
        <end position="516"/>
    </location>
</feature>
<evidence type="ECO:0000256" key="7">
    <source>
        <dbReference type="ARBA" id="ARBA00022989"/>
    </source>
</evidence>
<keyword evidence="6" id="KW-0769">Symport</keyword>
<keyword evidence="3" id="KW-0813">Transport</keyword>
<dbReference type="PANTHER" id="PTHR48086:SF3">
    <property type="entry name" value="SODIUM_PROLINE SYMPORTER"/>
    <property type="match status" value="1"/>
</dbReference>
<keyword evidence="4" id="KW-1003">Cell membrane</keyword>
<evidence type="ECO:0000313" key="14">
    <source>
        <dbReference type="EMBL" id="CAD8222263.1"/>
    </source>
</evidence>
<evidence type="ECO:0000256" key="6">
    <source>
        <dbReference type="ARBA" id="ARBA00022847"/>
    </source>
</evidence>
<accession>A0A7R9XS01</accession>
<dbReference type="AlphaFoldDB" id="A0A7R9XS01"/>
<feature type="transmembrane region" description="Helical" evidence="13">
    <location>
        <begin position="578"/>
        <end position="602"/>
    </location>
</feature>
<evidence type="ECO:0000256" key="13">
    <source>
        <dbReference type="SAM" id="Phobius"/>
    </source>
</evidence>
<evidence type="ECO:0000256" key="10">
    <source>
        <dbReference type="ARBA" id="ARBA00023136"/>
    </source>
</evidence>
<dbReference type="PANTHER" id="PTHR48086">
    <property type="entry name" value="SODIUM/PROLINE SYMPORTER-RELATED"/>
    <property type="match status" value="1"/>
</dbReference>